<evidence type="ECO:0000313" key="1">
    <source>
        <dbReference type="EMBL" id="KAK8969353.1"/>
    </source>
</evidence>
<comment type="caution">
    <text evidence="1">The sequence shown here is derived from an EMBL/GenBank/DDBJ whole genome shotgun (WGS) entry which is preliminary data.</text>
</comment>
<sequence>MIQRLTNKIVKSGAIVQRAEASSRLQVLRSPNENQRYRYGGASEISPCSVKSWKNNDVVSTPSSYTKSRSNSVISPLGVNSSTLDLEARRLPARKVLEKHQTDVSPLNSSSFRFGCKPTFLNSIDLNCFINSRFNELLKAEKKKDKSSASDVGISWREGLLSRISETGDLDSYQSFFVDNECYDYSRDGDESSCENGSSIFEKEMGLDHTIFRSRITKSVIKGVNQKFLLCVPIKLLSQLAKMVFSSLLVTPTGFSLLRTIYLKFECISLLPTQNAMRLTLSAVLEVVHHMARRKTNRRWSHQKAAGDIR</sequence>
<evidence type="ECO:0000313" key="2">
    <source>
        <dbReference type="Proteomes" id="UP001412067"/>
    </source>
</evidence>
<dbReference type="EMBL" id="JBBWWR010000003">
    <property type="protein sequence ID" value="KAK8969353.1"/>
    <property type="molecule type" value="Genomic_DNA"/>
</dbReference>
<reference evidence="1 2" key="1">
    <citation type="journal article" date="2022" name="Nat. Plants">
        <title>Genomes of leafy and leafless Platanthera orchids illuminate the evolution of mycoheterotrophy.</title>
        <authorList>
            <person name="Li M.H."/>
            <person name="Liu K.W."/>
            <person name="Li Z."/>
            <person name="Lu H.C."/>
            <person name="Ye Q.L."/>
            <person name="Zhang D."/>
            <person name="Wang J.Y."/>
            <person name="Li Y.F."/>
            <person name="Zhong Z.M."/>
            <person name="Liu X."/>
            <person name="Yu X."/>
            <person name="Liu D.K."/>
            <person name="Tu X.D."/>
            <person name="Liu B."/>
            <person name="Hao Y."/>
            <person name="Liao X.Y."/>
            <person name="Jiang Y.T."/>
            <person name="Sun W.H."/>
            <person name="Chen J."/>
            <person name="Chen Y.Q."/>
            <person name="Ai Y."/>
            <person name="Zhai J.W."/>
            <person name="Wu S.S."/>
            <person name="Zhou Z."/>
            <person name="Hsiao Y.Y."/>
            <person name="Wu W.L."/>
            <person name="Chen Y.Y."/>
            <person name="Lin Y.F."/>
            <person name="Hsu J.L."/>
            <person name="Li C.Y."/>
            <person name="Wang Z.W."/>
            <person name="Zhao X."/>
            <person name="Zhong W.Y."/>
            <person name="Ma X.K."/>
            <person name="Ma L."/>
            <person name="Huang J."/>
            <person name="Chen G.Z."/>
            <person name="Huang M.Z."/>
            <person name="Huang L."/>
            <person name="Peng D.H."/>
            <person name="Luo Y.B."/>
            <person name="Zou S.Q."/>
            <person name="Chen S.P."/>
            <person name="Lan S."/>
            <person name="Tsai W.C."/>
            <person name="Van de Peer Y."/>
            <person name="Liu Z.J."/>
        </authorList>
    </citation>
    <scope>NUCLEOTIDE SEQUENCE [LARGE SCALE GENOMIC DNA]</scope>
    <source>
        <strain evidence="1">Lor288</strain>
    </source>
</reference>
<dbReference type="Proteomes" id="UP001412067">
    <property type="component" value="Unassembled WGS sequence"/>
</dbReference>
<dbReference type="PANTHER" id="PTHR36022:SF1">
    <property type="entry name" value="GPI-ANCHORED ADHESIN-LIKE PROTEIN"/>
    <property type="match status" value="1"/>
</dbReference>
<proteinExistence type="predicted"/>
<protein>
    <submittedName>
        <fullName evidence="1">Uncharacterized protein</fullName>
    </submittedName>
</protein>
<name>A0ABR2N2F7_9ASPA</name>
<dbReference type="PANTHER" id="PTHR36022">
    <property type="entry name" value="GPI-ANCHORED ADHESIN-LIKE PROTEIN"/>
    <property type="match status" value="1"/>
</dbReference>
<keyword evidence="2" id="KW-1185">Reference proteome</keyword>
<accession>A0ABR2N2F7</accession>
<gene>
    <name evidence="1" type="ORF">KSP40_PGU020128</name>
</gene>
<organism evidence="1 2">
    <name type="scientific">Platanthera guangdongensis</name>
    <dbReference type="NCBI Taxonomy" id="2320717"/>
    <lineage>
        <taxon>Eukaryota</taxon>
        <taxon>Viridiplantae</taxon>
        <taxon>Streptophyta</taxon>
        <taxon>Embryophyta</taxon>
        <taxon>Tracheophyta</taxon>
        <taxon>Spermatophyta</taxon>
        <taxon>Magnoliopsida</taxon>
        <taxon>Liliopsida</taxon>
        <taxon>Asparagales</taxon>
        <taxon>Orchidaceae</taxon>
        <taxon>Orchidoideae</taxon>
        <taxon>Orchideae</taxon>
        <taxon>Orchidinae</taxon>
        <taxon>Platanthera</taxon>
    </lineage>
</organism>